<dbReference type="InterPro" id="IPR035144">
    <property type="entry name" value="Proteasome_alpha1"/>
</dbReference>
<dbReference type="CDD" id="cd03749">
    <property type="entry name" value="proteasome_alpha_type_1"/>
    <property type="match status" value="1"/>
</dbReference>
<evidence type="ECO:0000256" key="3">
    <source>
        <dbReference type="ARBA" id="ARBA00021331"/>
    </source>
</evidence>
<comment type="similarity">
    <text evidence="7">Belongs to the peptidase T1A family.</text>
</comment>
<feature type="domain" description="Proteasome alpha-type subunits" evidence="8">
    <location>
        <begin position="6"/>
        <end position="28"/>
    </location>
</feature>
<name>A0A6B2G8A6_MYXSQ</name>
<dbReference type="Gene3D" id="3.60.20.10">
    <property type="entry name" value="Glutamine Phosphoribosylpyrophosphate, subunit 1, domain 1"/>
    <property type="match status" value="1"/>
</dbReference>
<keyword evidence="6" id="KW-0539">Nucleus</keyword>
<dbReference type="GO" id="GO:0006511">
    <property type="term" value="P:ubiquitin-dependent protein catabolic process"/>
    <property type="evidence" value="ECO:0007669"/>
    <property type="project" value="InterPro"/>
</dbReference>
<dbReference type="GO" id="GO:0005737">
    <property type="term" value="C:cytoplasm"/>
    <property type="evidence" value="ECO:0007669"/>
    <property type="project" value="UniProtKB-SubCell"/>
</dbReference>
<evidence type="ECO:0000259" key="8">
    <source>
        <dbReference type="SMART" id="SM00948"/>
    </source>
</evidence>
<dbReference type="AlphaFoldDB" id="A0A6B2G8A6"/>
<sequence>MYRSHYDHDVAIFSPQGRIHQIEYAMEAVKQGSATLGIKSQTHVVLAGFKRPNDDFSVHQNKIFEIDSHMGITVSGITCDARVLCNFMRNACNSYRYFYDSPMPAHRLVLSVSDKMHKPTMSYGQRPFGIGLLLGACDDSGPHLYQLCPSANYFDCIAMAIGARCQTAKTYLEKNFDLFHDASLEQLVEHAVRALNECLPNDTTLSSKNCGISVVGVDYPFSVLDDEVINDYLSKISFPVKETAGSESRDPDVEVDSTV</sequence>
<evidence type="ECO:0000256" key="2">
    <source>
        <dbReference type="ARBA" id="ARBA00004496"/>
    </source>
</evidence>
<keyword evidence="5 7" id="KW-0647">Proteasome</keyword>
<evidence type="ECO:0000256" key="5">
    <source>
        <dbReference type="ARBA" id="ARBA00022942"/>
    </source>
</evidence>
<evidence type="ECO:0000256" key="4">
    <source>
        <dbReference type="ARBA" id="ARBA00022490"/>
    </source>
</evidence>
<dbReference type="EMBL" id="GHBR01002032">
    <property type="protein sequence ID" value="NDJ97033.1"/>
    <property type="molecule type" value="Transcribed_RNA"/>
</dbReference>
<dbReference type="SMART" id="SM00948">
    <property type="entry name" value="Proteasome_A_N"/>
    <property type="match status" value="1"/>
</dbReference>
<organism evidence="9">
    <name type="scientific">Myxobolus squamalis</name>
    <name type="common">Myxosporean</name>
    <dbReference type="NCBI Taxonomy" id="59785"/>
    <lineage>
        <taxon>Eukaryota</taxon>
        <taxon>Metazoa</taxon>
        <taxon>Cnidaria</taxon>
        <taxon>Myxozoa</taxon>
        <taxon>Myxosporea</taxon>
        <taxon>Bivalvulida</taxon>
        <taxon>Platysporina</taxon>
        <taxon>Myxobolidae</taxon>
        <taxon>Myxobolus</taxon>
    </lineage>
</organism>
<keyword evidence="4" id="KW-0963">Cytoplasm</keyword>
<dbReference type="SUPFAM" id="SSF56235">
    <property type="entry name" value="N-terminal nucleophile aminohydrolases (Ntn hydrolases)"/>
    <property type="match status" value="1"/>
</dbReference>
<dbReference type="GO" id="GO:0019773">
    <property type="term" value="C:proteasome core complex, alpha-subunit complex"/>
    <property type="evidence" value="ECO:0007669"/>
    <property type="project" value="UniProtKB-UniRule"/>
</dbReference>
<accession>A0A6B2G8A6</accession>
<evidence type="ECO:0000256" key="6">
    <source>
        <dbReference type="ARBA" id="ARBA00023242"/>
    </source>
</evidence>
<protein>
    <recommendedName>
        <fullName evidence="3">Proteasome subunit alpha type-1</fullName>
    </recommendedName>
</protein>
<dbReference type="InterPro" id="IPR050115">
    <property type="entry name" value="Proteasome_alpha"/>
</dbReference>
<comment type="subcellular location">
    <subcellularLocation>
        <location evidence="2">Cytoplasm</location>
    </subcellularLocation>
    <subcellularLocation>
        <location evidence="1">Nucleus</location>
    </subcellularLocation>
</comment>
<dbReference type="Pfam" id="PF10584">
    <property type="entry name" value="Proteasome_A_N"/>
    <property type="match status" value="1"/>
</dbReference>
<evidence type="ECO:0000256" key="1">
    <source>
        <dbReference type="ARBA" id="ARBA00004123"/>
    </source>
</evidence>
<dbReference type="Pfam" id="PF00227">
    <property type="entry name" value="Proteasome"/>
    <property type="match status" value="1"/>
</dbReference>
<reference evidence="9" key="1">
    <citation type="submission" date="2018-11" db="EMBL/GenBank/DDBJ databases">
        <title>Myxobolus squamalis genome and transcriptome.</title>
        <authorList>
            <person name="Yahalomi D."/>
            <person name="Atkinson S.D."/>
            <person name="Neuhof M."/>
            <person name="Chang E.S."/>
            <person name="Philippe H."/>
            <person name="Cartwright P."/>
            <person name="Bartholomew J.L."/>
            <person name="Huchon D."/>
        </authorList>
    </citation>
    <scope>NUCLEOTIDE SEQUENCE</scope>
    <source>
        <strain evidence="9">71B08</strain>
        <tissue evidence="9">Whole</tissue>
    </source>
</reference>
<dbReference type="InterPro" id="IPR029055">
    <property type="entry name" value="Ntn_hydrolases_N"/>
</dbReference>
<dbReference type="InterPro" id="IPR023332">
    <property type="entry name" value="Proteasome_alpha-type"/>
</dbReference>
<proteinExistence type="inferred from homology"/>
<dbReference type="InterPro" id="IPR001353">
    <property type="entry name" value="Proteasome_sua/b"/>
</dbReference>
<dbReference type="GO" id="GO:0005634">
    <property type="term" value="C:nucleus"/>
    <property type="evidence" value="ECO:0007669"/>
    <property type="project" value="UniProtKB-SubCell"/>
</dbReference>
<dbReference type="PANTHER" id="PTHR11599">
    <property type="entry name" value="PROTEASOME SUBUNIT ALPHA/BETA"/>
    <property type="match status" value="1"/>
</dbReference>
<evidence type="ECO:0000313" key="9">
    <source>
        <dbReference type="EMBL" id="NDJ97033.1"/>
    </source>
</evidence>
<dbReference type="PROSITE" id="PS51475">
    <property type="entry name" value="PROTEASOME_ALPHA_2"/>
    <property type="match status" value="1"/>
</dbReference>
<dbReference type="InterPro" id="IPR000426">
    <property type="entry name" value="Proteasome_asu_N"/>
</dbReference>
<dbReference type="FunFam" id="3.60.20.10:FF:000016">
    <property type="entry name" value="Proteasome subunit alpha type-6"/>
    <property type="match status" value="1"/>
</dbReference>
<evidence type="ECO:0000256" key="7">
    <source>
        <dbReference type="PROSITE-ProRule" id="PRU00808"/>
    </source>
</evidence>